<dbReference type="AlphaFoldDB" id="A0A9K3D1M2"/>
<dbReference type="EMBL" id="BDIP01002321">
    <property type="protein sequence ID" value="GIQ86108.1"/>
    <property type="molecule type" value="Genomic_DNA"/>
</dbReference>
<name>A0A9K3D1M2_9EUKA</name>
<gene>
    <name evidence="1" type="ORF">KIPB_007897</name>
</gene>
<organism evidence="1 2">
    <name type="scientific">Kipferlia bialata</name>
    <dbReference type="NCBI Taxonomy" id="797122"/>
    <lineage>
        <taxon>Eukaryota</taxon>
        <taxon>Metamonada</taxon>
        <taxon>Carpediemonas-like organisms</taxon>
        <taxon>Kipferlia</taxon>
    </lineage>
</organism>
<reference evidence="1 2" key="1">
    <citation type="journal article" date="2018" name="PLoS ONE">
        <title>The draft genome of Kipferlia bialata reveals reductive genome evolution in fornicate parasites.</title>
        <authorList>
            <person name="Tanifuji G."/>
            <person name="Takabayashi S."/>
            <person name="Kume K."/>
            <person name="Takagi M."/>
            <person name="Nakayama T."/>
            <person name="Kamikawa R."/>
            <person name="Inagaki Y."/>
            <person name="Hashimoto T."/>
        </authorList>
    </citation>
    <scope>NUCLEOTIDE SEQUENCE [LARGE SCALE GENOMIC DNA]</scope>
    <source>
        <strain evidence="1">NY0173</strain>
    </source>
</reference>
<comment type="caution">
    <text evidence="1">The sequence shown here is derived from an EMBL/GenBank/DDBJ whole genome shotgun (WGS) entry which is preliminary data.</text>
</comment>
<proteinExistence type="predicted"/>
<accession>A0A9K3D1M2</accession>
<dbReference type="Proteomes" id="UP000265618">
    <property type="component" value="Unassembled WGS sequence"/>
</dbReference>
<evidence type="ECO:0000313" key="1">
    <source>
        <dbReference type="EMBL" id="GIQ86108.1"/>
    </source>
</evidence>
<evidence type="ECO:0000313" key="2">
    <source>
        <dbReference type="Proteomes" id="UP000265618"/>
    </source>
</evidence>
<keyword evidence="2" id="KW-1185">Reference proteome</keyword>
<sequence length="160" mass="17924">FISGKAVPLCSAEVIFKITQRQNDLIARGRRLNASTEECLRNLTAIENASVGEEPINEVVELVEFLMTQFEELGDDPRKEFPGLEEILKALITLRPKSIAQPIYIYIYMCVCVCALITLRPKSIAQAAELYPPLREMGYTDNPKIVEVLDILIDVLTVGI</sequence>
<protein>
    <submittedName>
        <fullName evidence="1">Uncharacterized protein</fullName>
    </submittedName>
</protein>
<feature type="non-terminal residue" evidence="1">
    <location>
        <position position="1"/>
    </location>
</feature>